<dbReference type="Gene3D" id="2.180.10.10">
    <property type="entry name" value="RHS repeat-associated core"/>
    <property type="match status" value="1"/>
</dbReference>
<dbReference type="PANTHER" id="PTHR32305:SF15">
    <property type="entry name" value="PROTEIN RHSA-RELATED"/>
    <property type="match status" value="1"/>
</dbReference>
<dbReference type="PANTHER" id="PTHR32305">
    <property type="match status" value="1"/>
</dbReference>
<dbReference type="InterPro" id="IPR022385">
    <property type="entry name" value="Rhs_assc_core"/>
</dbReference>
<evidence type="ECO:0000313" key="1">
    <source>
        <dbReference type="EMBL" id="CUV47007.1"/>
    </source>
</evidence>
<dbReference type="InterPro" id="IPR050708">
    <property type="entry name" value="T6SS_VgrG/RHS"/>
</dbReference>
<gene>
    <name evidence="1" type="ORF">TO10_v1_790001</name>
</gene>
<evidence type="ECO:0008006" key="2">
    <source>
        <dbReference type="Google" id="ProtNLM"/>
    </source>
</evidence>
<sequence>MLPDENPTSLGTFTYNLRFPGQVYDAETGKHYNVNRDYDPVGGRYIQSDPIGLNGGQPSTYAYVANQPMSGIDPLGLATQREVDAAITTLQQTYPAEFPKLPTSVGMASMGENGLGMTDWKNNIKLNSDRFGGRDDCIRYGDEYQFLQTLAHEMLHVNETFLHRLASNSFRMGNPLGYLHRQLDDRADVMASQRVIDIYTSNLKRNGGCKCGK</sequence>
<dbReference type="EMBL" id="LN899827">
    <property type="protein sequence ID" value="CUV47007.1"/>
    <property type="molecule type" value="Genomic_DNA"/>
</dbReference>
<protein>
    <recommendedName>
        <fullName evidence="2">RHS repeat-associated core domain-containing protein</fullName>
    </recommendedName>
</protein>
<dbReference type="PRINTS" id="PR00394">
    <property type="entry name" value="RHSPROTEIN"/>
</dbReference>
<reference evidence="1" key="1">
    <citation type="submission" date="2015-10" db="EMBL/GenBank/DDBJ databases">
        <authorList>
            <person name="Gilbert D.G."/>
        </authorList>
    </citation>
    <scope>NUCLEOTIDE SEQUENCE</scope>
    <source>
        <strain evidence="1">Phyl III-seqv23</strain>
    </source>
</reference>
<proteinExistence type="predicted"/>
<accession>A0A0S4WKK8</accession>
<organism evidence="1">
    <name type="scientific">Ralstonia solanacearum</name>
    <name type="common">Pseudomonas solanacearum</name>
    <dbReference type="NCBI Taxonomy" id="305"/>
    <lineage>
        <taxon>Bacteria</taxon>
        <taxon>Pseudomonadati</taxon>
        <taxon>Pseudomonadota</taxon>
        <taxon>Betaproteobacteria</taxon>
        <taxon>Burkholderiales</taxon>
        <taxon>Burkholderiaceae</taxon>
        <taxon>Ralstonia</taxon>
        <taxon>Ralstonia solanacearum species complex</taxon>
    </lineage>
</organism>
<name>A0A0S4WKK8_RALSL</name>
<dbReference type="NCBIfam" id="TIGR03696">
    <property type="entry name" value="Rhs_assc_core"/>
    <property type="match status" value="1"/>
</dbReference>
<dbReference type="AlphaFoldDB" id="A0A0S4WKK8"/>